<dbReference type="EMBL" id="CP140154">
    <property type="protein sequence ID" value="WQG92261.1"/>
    <property type="molecule type" value="Genomic_DNA"/>
</dbReference>
<dbReference type="Proteomes" id="UP001326715">
    <property type="component" value="Chromosome"/>
</dbReference>
<sequence>MNAEIKHLTLGTSLPIVLPGLGTAGFQWFFTVSNPDCVEVVRYNYTIETMRMEAGNSLDVVFMVHSKAPGQTTILFEQKRIWEKHNPPLNTKQFDITVVNH</sequence>
<dbReference type="Pfam" id="PF09394">
    <property type="entry name" value="Inhibitor_I42"/>
    <property type="match status" value="1"/>
</dbReference>
<name>A0A1K1S7Y6_9BACT</name>
<evidence type="ECO:0000256" key="1">
    <source>
        <dbReference type="ARBA" id="ARBA00022690"/>
    </source>
</evidence>
<dbReference type="GO" id="GO:0004869">
    <property type="term" value="F:cysteine-type endopeptidase inhibitor activity"/>
    <property type="evidence" value="ECO:0007669"/>
    <property type="project" value="UniProtKB-KW"/>
</dbReference>
<dbReference type="EMBL" id="FPIZ01000018">
    <property type="protein sequence ID" value="SFW80125.1"/>
    <property type="molecule type" value="Genomic_DNA"/>
</dbReference>
<dbReference type="Proteomes" id="UP000183788">
    <property type="component" value="Unassembled WGS sequence"/>
</dbReference>
<dbReference type="Gene3D" id="2.60.40.2020">
    <property type="match status" value="1"/>
</dbReference>
<dbReference type="RefSeq" id="WP_072363884.1">
    <property type="nucleotide sequence ID" value="NZ_CP139972.1"/>
</dbReference>
<accession>A0A1K1S7Y6</accession>
<dbReference type="STRING" id="1004.SAMN05661012_04902"/>
<evidence type="ECO:0000313" key="4">
    <source>
        <dbReference type="EMBL" id="SFW80125.1"/>
    </source>
</evidence>
<evidence type="ECO:0000313" key="5">
    <source>
        <dbReference type="EMBL" id="WQG92261.1"/>
    </source>
</evidence>
<evidence type="ECO:0000313" key="7">
    <source>
        <dbReference type="Proteomes" id="UP001326715"/>
    </source>
</evidence>
<dbReference type="InterPro" id="IPR018990">
    <property type="entry name" value="Prot_inh_I42_chagasin"/>
</dbReference>
<evidence type="ECO:0000256" key="2">
    <source>
        <dbReference type="ARBA" id="ARBA00022704"/>
    </source>
</evidence>
<dbReference type="SUPFAM" id="SSF141066">
    <property type="entry name" value="ICP-like"/>
    <property type="match status" value="1"/>
</dbReference>
<proteinExistence type="predicted"/>
<dbReference type="AlphaFoldDB" id="A0A1K1S7Y6"/>
<protein>
    <submittedName>
        <fullName evidence="4">Chagasin family peptidase inhibitor I42</fullName>
    </submittedName>
    <submittedName>
        <fullName evidence="5">Protease inhibitor I42 family protein</fullName>
    </submittedName>
</protein>
<keyword evidence="7" id="KW-1185">Reference proteome</keyword>
<gene>
    <name evidence="4" type="ORF">SAMN05661012_04902</name>
    <name evidence="5" type="ORF">SR876_12155</name>
</gene>
<feature type="domain" description="Proteinase inhibitor I42 chagasin" evidence="3">
    <location>
        <begin position="8"/>
        <end position="98"/>
    </location>
</feature>
<reference evidence="5 7" key="2">
    <citation type="submission" date="2023-11" db="EMBL/GenBank/DDBJ databases">
        <title>MicrobeMod: A computational toolkit for identifying prokaryotic methylation and restriction-modification with nanopore sequencing.</title>
        <authorList>
            <person name="Crits-Christoph A."/>
            <person name="Kang S.C."/>
            <person name="Lee H."/>
            <person name="Ostrov N."/>
        </authorList>
    </citation>
    <scope>NUCLEOTIDE SEQUENCE [LARGE SCALE GENOMIC DNA]</scope>
    <source>
        <strain evidence="5 7">ATCC 23090</strain>
    </source>
</reference>
<dbReference type="InterPro" id="IPR036331">
    <property type="entry name" value="Chagasin-like_sf"/>
</dbReference>
<keyword evidence="1 5" id="KW-0646">Protease inhibitor</keyword>
<evidence type="ECO:0000259" key="3">
    <source>
        <dbReference type="Pfam" id="PF09394"/>
    </source>
</evidence>
<reference evidence="4 6" key="1">
    <citation type="submission" date="2016-11" db="EMBL/GenBank/DDBJ databases">
        <authorList>
            <person name="Jaros S."/>
            <person name="Januszkiewicz K."/>
            <person name="Wedrychowicz H."/>
        </authorList>
    </citation>
    <scope>NUCLEOTIDE SEQUENCE [LARGE SCALE GENOMIC DNA]</scope>
    <source>
        <strain evidence="4 6">DSM 784</strain>
    </source>
</reference>
<keyword evidence="2" id="KW-0789">Thiol protease inhibitor</keyword>
<organism evidence="4 6">
    <name type="scientific">Chitinophaga sancti</name>
    <dbReference type="NCBI Taxonomy" id="1004"/>
    <lineage>
        <taxon>Bacteria</taxon>
        <taxon>Pseudomonadati</taxon>
        <taxon>Bacteroidota</taxon>
        <taxon>Chitinophagia</taxon>
        <taxon>Chitinophagales</taxon>
        <taxon>Chitinophagaceae</taxon>
        <taxon>Chitinophaga</taxon>
    </lineage>
</organism>
<evidence type="ECO:0000313" key="6">
    <source>
        <dbReference type="Proteomes" id="UP000183788"/>
    </source>
</evidence>